<sequence length="28" mass="3365">METEIPALLRAREGVFPERFTFHSSRMR</sequence>
<organism evidence="1 3">
    <name type="scientific">Arenibacterium halophilum</name>
    <dbReference type="NCBI Taxonomy" id="2583821"/>
    <lineage>
        <taxon>Bacteria</taxon>
        <taxon>Pseudomonadati</taxon>
        <taxon>Pseudomonadota</taxon>
        <taxon>Alphaproteobacteria</taxon>
        <taxon>Rhodobacterales</taxon>
        <taxon>Paracoccaceae</taxon>
        <taxon>Arenibacterium</taxon>
    </lineage>
</organism>
<accession>A0ABY2WXU3</accession>
<dbReference type="Proteomes" id="UP001191082">
    <property type="component" value="Unassembled WGS sequence"/>
</dbReference>
<name>A0ABY2WXU3_9RHOB</name>
<evidence type="ECO:0000313" key="2">
    <source>
        <dbReference type="EMBL" id="TMV09378.1"/>
    </source>
</evidence>
<reference evidence="1 3" key="1">
    <citation type="submission" date="2019-05" db="EMBL/GenBank/DDBJ databases">
        <title>Marivita sp. nov. isolated from sea sediment.</title>
        <authorList>
            <person name="Kim W."/>
        </authorList>
    </citation>
    <scope>NUCLEOTIDE SEQUENCE [LARGE SCALE GENOMIC DNA]</scope>
    <source>
        <strain evidence="1 3">CAU 1492</strain>
    </source>
</reference>
<dbReference type="EMBL" id="VCPC01000005">
    <property type="protein sequence ID" value="TMV09378.1"/>
    <property type="molecule type" value="Genomic_DNA"/>
</dbReference>
<dbReference type="EMBL" id="VCPC01000009">
    <property type="protein sequence ID" value="TMV07380.1"/>
    <property type="molecule type" value="Genomic_DNA"/>
</dbReference>
<proteinExistence type="predicted"/>
<protein>
    <submittedName>
        <fullName evidence="1">Asp/Glu racemase</fullName>
    </submittedName>
</protein>
<feature type="non-terminal residue" evidence="1">
    <location>
        <position position="28"/>
    </location>
</feature>
<evidence type="ECO:0000313" key="1">
    <source>
        <dbReference type="EMBL" id="TMV07380.1"/>
    </source>
</evidence>
<gene>
    <name evidence="2" type="ORF">FGK64_19280</name>
    <name evidence="1" type="ORF">FGK64_21765</name>
</gene>
<evidence type="ECO:0000313" key="3">
    <source>
        <dbReference type="Proteomes" id="UP001191082"/>
    </source>
</evidence>
<keyword evidence="3" id="KW-1185">Reference proteome</keyword>
<comment type="caution">
    <text evidence="1">The sequence shown here is derived from an EMBL/GenBank/DDBJ whole genome shotgun (WGS) entry which is preliminary data.</text>
</comment>